<gene>
    <name evidence="4" type="primary">AlNc14C11G1321</name>
    <name evidence="4" type="ORF">ALNC14_015200</name>
</gene>
<dbReference type="SUPFAM" id="SSF48371">
    <property type="entry name" value="ARM repeat"/>
    <property type="match status" value="1"/>
</dbReference>
<sequence>MTDWNQWIEQCQDSHFRNDCTDLPWIDASERIESCILALEQNITSSHQTNALHGQREDDGLSYSYQVAKTESGDVEQCTEKDLYDVRDMADVTLASRELLGILRFLRIVCVDCEANQNQCHHFDILSKVHRVLRSCSEWIDIEDKAIQNQFVRIIQVALQFSVNYLVRNKANQDKAWKLFFPDGVQKLLVECHAHRKVVAFTVALLYNCVHAQENLREDLVSCRSLLVTLLHRFFGTESKAVDTSGEESETPADPAKEWLWILFRYLYNCGHFSDIYNSMGANLLSKLCSRVTPEQLIFLRVMEQLIQAKDTSANTEESNDHLQDIYEFAINVFKILIQQSDDDRPEDTEEARKLVWLGLENESKLLLLNILGHLSQLDLIRMLASSEGLVCLLIHELHRQWELDPQSTRSNFKTNKEGDIRVPPGYRSHMIAVIGNLCYRARVHQDLLRRLGGIPLVLNHCIIDERNPLIREWSLVAIRNICEDNAENQQFIASLKQQDAGTDSTCAHSQQLS</sequence>
<dbReference type="EMBL" id="FR824056">
    <property type="protein sequence ID" value="CCA15377.1"/>
    <property type="molecule type" value="Genomic_DNA"/>
</dbReference>
<dbReference type="GO" id="GO:0051301">
    <property type="term" value="P:cell division"/>
    <property type="evidence" value="ECO:0007669"/>
    <property type="project" value="UniProtKB-KW"/>
</dbReference>
<feature type="domain" description="Ataxin-10" evidence="3">
    <location>
        <begin position="427"/>
        <end position="504"/>
    </location>
</feature>
<dbReference type="PANTHER" id="PTHR13255:SF0">
    <property type="entry name" value="ATAXIN-10"/>
    <property type="match status" value="1"/>
</dbReference>
<dbReference type="Gene3D" id="1.25.10.10">
    <property type="entry name" value="Leucine-rich Repeat Variant"/>
    <property type="match status" value="1"/>
</dbReference>
<keyword evidence="2" id="KW-0131">Cell cycle</keyword>
<protein>
    <submittedName>
        <fullName evidence="4">Uncharacterized protein AlNc14C11G1321</fullName>
    </submittedName>
</protein>
<evidence type="ECO:0000313" key="4">
    <source>
        <dbReference type="EMBL" id="CCA15377.1"/>
    </source>
</evidence>
<evidence type="ECO:0000259" key="3">
    <source>
        <dbReference type="Pfam" id="PF09759"/>
    </source>
</evidence>
<organism evidence="4">
    <name type="scientific">Albugo laibachii Nc14</name>
    <dbReference type="NCBI Taxonomy" id="890382"/>
    <lineage>
        <taxon>Eukaryota</taxon>
        <taxon>Sar</taxon>
        <taxon>Stramenopiles</taxon>
        <taxon>Oomycota</taxon>
        <taxon>Peronosporomycetes</taxon>
        <taxon>Albuginales</taxon>
        <taxon>Albuginaceae</taxon>
        <taxon>Albugo</taxon>
    </lineage>
</organism>
<dbReference type="InterPro" id="IPR051374">
    <property type="entry name" value="Ataxin-10/CTR86_families"/>
</dbReference>
<evidence type="ECO:0000256" key="2">
    <source>
        <dbReference type="ARBA" id="ARBA00023306"/>
    </source>
</evidence>
<dbReference type="GO" id="GO:0005829">
    <property type="term" value="C:cytosol"/>
    <property type="evidence" value="ECO:0007669"/>
    <property type="project" value="TreeGrafter"/>
</dbReference>
<keyword evidence="1" id="KW-0132">Cell division</keyword>
<dbReference type="Pfam" id="PF09759">
    <property type="entry name" value="Atx10homo_assoc"/>
    <property type="match status" value="1"/>
</dbReference>
<dbReference type="AlphaFoldDB" id="F0W2U1"/>
<proteinExistence type="predicted"/>
<dbReference type="InterPro" id="IPR011989">
    <property type="entry name" value="ARM-like"/>
</dbReference>
<name>F0W2U1_9STRA</name>
<dbReference type="PANTHER" id="PTHR13255">
    <property type="entry name" value="ATAXIN-10"/>
    <property type="match status" value="1"/>
</dbReference>
<dbReference type="InterPro" id="IPR019156">
    <property type="entry name" value="Ataxin-10_domain"/>
</dbReference>
<evidence type="ECO:0000256" key="1">
    <source>
        <dbReference type="ARBA" id="ARBA00022618"/>
    </source>
</evidence>
<reference evidence="4" key="2">
    <citation type="submission" date="2011-02" db="EMBL/GenBank/DDBJ databases">
        <authorList>
            <person name="MacLean D."/>
        </authorList>
    </citation>
    <scope>NUCLEOTIDE SEQUENCE</scope>
</reference>
<dbReference type="InterPro" id="IPR016024">
    <property type="entry name" value="ARM-type_fold"/>
</dbReference>
<reference evidence="4" key="1">
    <citation type="journal article" date="2011" name="PLoS Biol.">
        <title>Gene gain and loss during evolution of obligate parasitism in the white rust pathogen of Arabidopsis thaliana.</title>
        <authorList>
            <person name="Kemen E."/>
            <person name="Gardiner A."/>
            <person name="Schultz-Larsen T."/>
            <person name="Kemen A.C."/>
            <person name="Balmuth A.L."/>
            <person name="Robert-Seilaniantz A."/>
            <person name="Bailey K."/>
            <person name="Holub E."/>
            <person name="Studholme D.J."/>
            <person name="Maclean D."/>
            <person name="Jones J.D."/>
        </authorList>
    </citation>
    <scope>NUCLEOTIDE SEQUENCE</scope>
</reference>
<accession>F0W2U1</accession>
<dbReference type="HOGENOM" id="CLU_530435_0_0_1"/>